<dbReference type="GO" id="GO:0042589">
    <property type="term" value="C:zymogen granule membrane"/>
    <property type="evidence" value="ECO:0007669"/>
    <property type="project" value="UniProtKB-SubCell"/>
</dbReference>
<keyword evidence="15" id="KW-0966">Cell projection</keyword>
<comment type="catalytic activity">
    <reaction evidence="37">
        <text>1,2-didodecanoyl-3-beta-D-galactosyl-sn-glycerol + H2O = dodecanoyl-3-beta-D-galactosyl-sn-glycerol + dodecanoate + H(+)</text>
        <dbReference type="Rhea" id="RHEA:48540"/>
        <dbReference type="ChEBI" id="CHEBI:15377"/>
        <dbReference type="ChEBI" id="CHEBI:15378"/>
        <dbReference type="ChEBI" id="CHEBI:18262"/>
        <dbReference type="ChEBI" id="CHEBI:90340"/>
        <dbReference type="ChEBI" id="CHEBI:90515"/>
    </reaction>
    <physiologicalReaction direction="left-to-right" evidence="37">
        <dbReference type="Rhea" id="RHEA:48541"/>
    </physiologicalReaction>
</comment>
<evidence type="ECO:0000256" key="41">
    <source>
        <dbReference type="RuleBase" id="RU004262"/>
    </source>
</evidence>
<comment type="caution">
    <text evidence="44">The sequence shown here is derived from an EMBL/GenBank/DDBJ whole genome shotgun (WGS) entry which is preliminary data.</text>
</comment>
<feature type="active site" description="Charge relay system" evidence="38">
    <location>
        <position position="194"/>
    </location>
</feature>
<dbReference type="InterPro" id="IPR000734">
    <property type="entry name" value="TAG_lipase"/>
</dbReference>
<keyword evidence="10 42" id="KW-0442">Lipid degradation</keyword>
<dbReference type="GO" id="GO:0046872">
    <property type="term" value="F:metal ion binding"/>
    <property type="evidence" value="ECO:0007669"/>
    <property type="project" value="UniProtKB-KW"/>
</dbReference>
<evidence type="ECO:0000256" key="6">
    <source>
        <dbReference type="ARBA" id="ARBA00022525"/>
    </source>
</evidence>
<accession>A0A401PCD4</accession>
<comment type="catalytic activity">
    <reaction evidence="24">
        <text>1-(9Z-octadecenoyl)-glycerol + H2O = glycerol + (9Z)-octadecenoate + H(+)</text>
        <dbReference type="Rhea" id="RHEA:38487"/>
        <dbReference type="ChEBI" id="CHEBI:15377"/>
        <dbReference type="ChEBI" id="CHEBI:15378"/>
        <dbReference type="ChEBI" id="CHEBI:17754"/>
        <dbReference type="ChEBI" id="CHEBI:30823"/>
        <dbReference type="ChEBI" id="CHEBI:75342"/>
    </reaction>
    <physiologicalReaction direction="left-to-right" evidence="24">
        <dbReference type="Rhea" id="RHEA:38488"/>
    </physiologicalReaction>
</comment>
<dbReference type="FunFam" id="2.60.60.20:FF:000003">
    <property type="entry name" value="Triacylglycerol lipase"/>
    <property type="match status" value="1"/>
</dbReference>
<protein>
    <recommendedName>
        <fullName evidence="42">Triacylglycerol lipase</fullName>
        <ecNumber evidence="42">3.1.1.3</ecNumber>
    </recommendedName>
    <alternativeName>
        <fullName evidence="42">Pancreatic lipase</fullName>
    </alternativeName>
</protein>
<evidence type="ECO:0000259" key="43">
    <source>
        <dbReference type="SMART" id="SM00308"/>
    </source>
</evidence>
<evidence type="ECO:0000256" key="3">
    <source>
        <dbReference type="ARBA" id="ARBA00004879"/>
    </source>
</evidence>
<evidence type="ECO:0000256" key="8">
    <source>
        <dbReference type="ARBA" id="ARBA00022801"/>
    </source>
</evidence>
<feature type="chain" id="PRO_5018818461" description="Triacylglycerol lipase" evidence="42">
    <location>
        <begin position="18"/>
        <end position="471"/>
    </location>
</feature>
<proteinExistence type="inferred from homology"/>
<evidence type="ECO:0000256" key="14">
    <source>
        <dbReference type="ARBA" id="ARBA00023180"/>
    </source>
</evidence>
<dbReference type="InterPro" id="IPR001024">
    <property type="entry name" value="PLAT/LH2_dom"/>
</dbReference>
<dbReference type="PIRSF" id="PIRSF000865">
    <property type="entry name" value="Lipoprotein_lipase_LIPH"/>
    <property type="match status" value="1"/>
</dbReference>
<feature type="disulfide bond" evidence="40">
    <location>
        <begin position="255"/>
        <end position="279"/>
    </location>
</feature>
<evidence type="ECO:0000256" key="17">
    <source>
        <dbReference type="ARBA" id="ARBA00023369"/>
    </source>
</evidence>
<feature type="disulfide bond" evidence="40">
    <location>
        <begin position="303"/>
        <end position="314"/>
    </location>
</feature>
<name>A0A401PCD4_SCYTO</name>
<comment type="subcellular location">
    <subcellularLocation>
        <location evidence="1">Cell projection</location>
        <location evidence="1">Neuron projection</location>
    </subcellularLocation>
    <subcellularLocation>
        <location evidence="2 42">Secreted</location>
    </subcellularLocation>
    <subcellularLocation>
        <location evidence="19">Zymogen granule membrane</location>
        <topology evidence="19">Peripheral membrane protein</topology>
    </subcellularLocation>
</comment>
<organism evidence="44 45">
    <name type="scientific">Scyliorhinus torazame</name>
    <name type="common">Cloudy catshark</name>
    <name type="synonym">Catulus torazame</name>
    <dbReference type="NCBI Taxonomy" id="75743"/>
    <lineage>
        <taxon>Eukaryota</taxon>
        <taxon>Metazoa</taxon>
        <taxon>Chordata</taxon>
        <taxon>Craniata</taxon>
        <taxon>Vertebrata</taxon>
        <taxon>Chondrichthyes</taxon>
        <taxon>Elasmobranchii</taxon>
        <taxon>Galeomorphii</taxon>
        <taxon>Galeoidea</taxon>
        <taxon>Carcharhiniformes</taxon>
        <taxon>Scyliorhinidae</taxon>
        <taxon>Scyliorhinus</taxon>
    </lineage>
</organism>
<keyword evidence="16" id="KW-0968">Cytoplasmic vesicle</keyword>
<dbReference type="InterPro" id="IPR016272">
    <property type="entry name" value="Lipase_LIPH"/>
</dbReference>
<evidence type="ECO:0000256" key="31">
    <source>
        <dbReference type="ARBA" id="ARBA00048386"/>
    </source>
</evidence>
<feature type="binding site" evidence="39">
    <location>
        <position position="213"/>
    </location>
    <ligand>
        <name>Ca(2+)</name>
        <dbReference type="ChEBI" id="CHEBI:29108"/>
    </ligand>
</feature>
<reference evidence="44 45" key="1">
    <citation type="journal article" date="2018" name="Nat. Ecol. Evol.">
        <title>Shark genomes provide insights into elasmobranch evolution and the origin of vertebrates.</title>
        <authorList>
            <person name="Hara Y"/>
            <person name="Yamaguchi K"/>
            <person name="Onimaru K"/>
            <person name="Kadota M"/>
            <person name="Koyanagi M"/>
            <person name="Keeley SD"/>
            <person name="Tatsumi K"/>
            <person name="Tanaka K"/>
            <person name="Motone F"/>
            <person name="Kageyama Y"/>
            <person name="Nozu R"/>
            <person name="Adachi N"/>
            <person name="Nishimura O"/>
            <person name="Nakagawa R"/>
            <person name="Tanegashima C"/>
            <person name="Kiyatake I"/>
            <person name="Matsumoto R"/>
            <person name="Murakumo K"/>
            <person name="Nishida K"/>
            <person name="Terakita A"/>
            <person name="Kuratani S"/>
            <person name="Sato K"/>
            <person name="Hyodo S Kuraku.S."/>
        </authorList>
    </citation>
    <scope>NUCLEOTIDE SEQUENCE [LARGE SCALE GENOMIC DNA]</scope>
</reference>
<dbReference type="Pfam" id="PF01477">
    <property type="entry name" value="PLAT"/>
    <property type="match status" value="1"/>
</dbReference>
<evidence type="ECO:0000256" key="42">
    <source>
        <dbReference type="RuleBase" id="RU362046"/>
    </source>
</evidence>
<dbReference type="PRINTS" id="PR00821">
    <property type="entry name" value="TAGLIPASE"/>
</dbReference>
<dbReference type="SMART" id="SM00308">
    <property type="entry name" value="LH2"/>
    <property type="match status" value="1"/>
</dbReference>
<evidence type="ECO:0000256" key="16">
    <source>
        <dbReference type="ARBA" id="ARBA00023329"/>
    </source>
</evidence>
<evidence type="ECO:0000256" key="9">
    <source>
        <dbReference type="ARBA" id="ARBA00022837"/>
    </source>
</evidence>
<comment type="pathway">
    <text evidence="18">Glycolipid metabolism.</text>
</comment>
<feature type="disulfide bond" evidence="40">
    <location>
        <begin position="109"/>
        <end position="120"/>
    </location>
</feature>
<dbReference type="AlphaFoldDB" id="A0A401PCD4"/>
<evidence type="ECO:0000256" key="28">
    <source>
        <dbReference type="ARBA" id="ARBA00048139"/>
    </source>
</evidence>
<evidence type="ECO:0000256" key="36">
    <source>
        <dbReference type="ARBA" id="ARBA00049352"/>
    </source>
</evidence>
<evidence type="ECO:0000256" key="18">
    <source>
        <dbReference type="ARBA" id="ARBA00023590"/>
    </source>
</evidence>
<comment type="catalytic activity">
    <reaction evidence="28">
        <text>a 1,2-diacyl-3-O-[alpha-D-galactosyl-(1-&gt;6)-beta-D-galactosyl]-sn-glycerol + H2O = acyl-3-O-[alpha-D-galactosyl-(1-&gt;6)-beta-D-galactosyl]-sn-glycerol + a fatty acid + H(+)</text>
        <dbReference type="Rhea" id="RHEA:48372"/>
        <dbReference type="ChEBI" id="CHEBI:15377"/>
        <dbReference type="ChEBI" id="CHEBI:15378"/>
        <dbReference type="ChEBI" id="CHEBI:28396"/>
        <dbReference type="ChEBI" id="CHEBI:28868"/>
        <dbReference type="ChEBI" id="CHEBI:90310"/>
    </reaction>
    <physiologicalReaction direction="left-to-right" evidence="28">
        <dbReference type="Rhea" id="RHEA:48373"/>
    </physiologicalReaction>
</comment>
<evidence type="ECO:0000256" key="27">
    <source>
        <dbReference type="ARBA" id="ARBA00047744"/>
    </source>
</evidence>
<dbReference type="Pfam" id="PF00151">
    <property type="entry name" value="Lipase"/>
    <property type="match status" value="1"/>
</dbReference>
<dbReference type="InterPro" id="IPR002331">
    <property type="entry name" value="Lipase_panc"/>
</dbReference>
<comment type="catalytic activity">
    <reaction evidence="29">
        <text>1,2-dioctanoyl-3-O-beta-D-galactosyl-sn-glycerol + H2O = octanoyl-3-(beta-D-galactosyl)-sn-glycerol + octanoate + H(+)</text>
        <dbReference type="Rhea" id="RHEA:48696"/>
        <dbReference type="ChEBI" id="CHEBI:15377"/>
        <dbReference type="ChEBI" id="CHEBI:15378"/>
        <dbReference type="ChEBI" id="CHEBI:25646"/>
        <dbReference type="ChEBI" id="CHEBI:90453"/>
        <dbReference type="ChEBI" id="CHEBI:90769"/>
    </reaction>
    <physiologicalReaction direction="left-to-right" evidence="29">
        <dbReference type="Rhea" id="RHEA:48697"/>
    </physiologicalReaction>
</comment>
<comment type="catalytic activity">
    <reaction evidence="27">
        <text>1,2,3-tripropanoylglycerol + H2O = dipropanoylglycerol + propanoate + H(+)</text>
        <dbReference type="Rhea" id="RHEA:48024"/>
        <dbReference type="ChEBI" id="CHEBI:15377"/>
        <dbReference type="ChEBI" id="CHEBI:15378"/>
        <dbReference type="ChEBI" id="CHEBI:17272"/>
        <dbReference type="ChEBI" id="CHEBI:88153"/>
        <dbReference type="ChEBI" id="CHEBI:88155"/>
    </reaction>
    <physiologicalReaction direction="left-to-right" evidence="27">
        <dbReference type="Rhea" id="RHEA:48025"/>
    </physiologicalReaction>
</comment>
<evidence type="ECO:0000256" key="33">
    <source>
        <dbReference type="ARBA" id="ARBA00049076"/>
    </source>
</evidence>
<feature type="active site" description="Charge relay system" evidence="38">
    <location>
        <position position="281"/>
    </location>
</feature>
<evidence type="ECO:0000256" key="7">
    <source>
        <dbReference type="ARBA" id="ARBA00022723"/>
    </source>
</evidence>
<dbReference type="Proteomes" id="UP000288216">
    <property type="component" value="Unassembled WGS sequence"/>
</dbReference>
<dbReference type="CDD" id="cd00707">
    <property type="entry name" value="Pancreat_lipase_like"/>
    <property type="match status" value="1"/>
</dbReference>
<evidence type="ECO:0000256" key="23">
    <source>
        <dbReference type="ARBA" id="ARBA00047296"/>
    </source>
</evidence>
<comment type="catalytic activity">
    <reaction evidence="21">
        <text>1-beta-D-galactosyl-2,3-didodecanoyl-sn-glycerol + H2O = 1-beta-D-galactosyl-dodecanoyl-sn-glycerol + dodecanoate + H(+)</text>
        <dbReference type="Rhea" id="RHEA:48536"/>
        <dbReference type="ChEBI" id="CHEBI:15377"/>
        <dbReference type="ChEBI" id="CHEBI:15378"/>
        <dbReference type="ChEBI" id="CHEBI:18262"/>
        <dbReference type="ChEBI" id="CHEBI:90342"/>
        <dbReference type="ChEBI" id="CHEBI:90514"/>
    </reaction>
    <physiologicalReaction direction="left-to-right" evidence="21">
        <dbReference type="Rhea" id="RHEA:48537"/>
    </physiologicalReaction>
</comment>
<comment type="catalytic activity">
    <reaction evidence="33">
        <text>1,2-dioctanoyl-3-O-[alpha-D-galactosyl-(1-&gt;6)-beta-D-galactosyl]-sn-glycerol + H2O = octanoyl-3-O-[alpha-D-galactosyl-(1-&gt;6)-beta-D-galactosyl]-sn-glycerol + octanoate + H(+)</text>
        <dbReference type="Rhea" id="RHEA:48692"/>
        <dbReference type="ChEBI" id="CHEBI:15377"/>
        <dbReference type="ChEBI" id="CHEBI:15378"/>
        <dbReference type="ChEBI" id="CHEBI:25646"/>
        <dbReference type="ChEBI" id="CHEBI:90457"/>
        <dbReference type="ChEBI" id="CHEBI:90768"/>
    </reaction>
    <physiologicalReaction direction="left-to-right" evidence="33">
        <dbReference type="Rhea" id="RHEA:48693"/>
    </physiologicalReaction>
</comment>
<evidence type="ECO:0000313" key="44">
    <source>
        <dbReference type="EMBL" id="GCB70786.1"/>
    </source>
</evidence>
<dbReference type="GO" id="GO:0016042">
    <property type="term" value="P:lipid catabolic process"/>
    <property type="evidence" value="ECO:0007669"/>
    <property type="project" value="UniProtKB-KW"/>
</dbReference>
<evidence type="ECO:0000256" key="19">
    <source>
        <dbReference type="ARBA" id="ARBA00024321"/>
    </source>
</evidence>
<comment type="pathway">
    <text evidence="4">Lipid metabolism.</text>
</comment>
<feature type="disulfide bond" evidence="40">
    <location>
        <begin position="452"/>
        <end position="468"/>
    </location>
</feature>
<evidence type="ECO:0000313" key="45">
    <source>
        <dbReference type="Proteomes" id="UP000288216"/>
    </source>
</evidence>
<keyword evidence="7 39" id="KW-0479">Metal-binding</keyword>
<comment type="catalytic activity">
    <reaction evidence="31">
        <text>1,2,3-tri-(9Z-octadecenoyl)-glycerol + H2O = di-(9Z)-octadecenoylglycerol + (9Z)-octadecenoate + H(+)</text>
        <dbReference type="Rhea" id="RHEA:38575"/>
        <dbReference type="ChEBI" id="CHEBI:15377"/>
        <dbReference type="ChEBI" id="CHEBI:15378"/>
        <dbReference type="ChEBI" id="CHEBI:30823"/>
        <dbReference type="ChEBI" id="CHEBI:53753"/>
        <dbReference type="ChEBI" id="CHEBI:75945"/>
    </reaction>
    <physiologicalReaction direction="left-to-right" evidence="31">
        <dbReference type="Rhea" id="RHEA:38576"/>
    </physiologicalReaction>
</comment>
<dbReference type="PANTHER" id="PTHR11610">
    <property type="entry name" value="LIPASE"/>
    <property type="match status" value="1"/>
</dbReference>
<gene>
    <name evidence="44" type="ORF">scyTo_0005776</name>
</gene>
<evidence type="ECO:0000256" key="24">
    <source>
        <dbReference type="ARBA" id="ARBA00047438"/>
    </source>
</evidence>
<feature type="active site" description="Nucleophile" evidence="38">
    <location>
        <position position="171"/>
    </location>
</feature>
<dbReference type="OMA" id="WSGTRDF"/>
<evidence type="ECO:0000256" key="39">
    <source>
        <dbReference type="PIRSR" id="PIRSR000865-2"/>
    </source>
</evidence>
<evidence type="ECO:0000256" key="40">
    <source>
        <dbReference type="PIRSR" id="PIRSR000865-3"/>
    </source>
</evidence>
<evidence type="ECO:0000256" key="11">
    <source>
        <dbReference type="ARBA" id="ARBA00023098"/>
    </source>
</evidence>
<feature type="disulfide bond" evidence="40">
    <location>
        <begin position="21"/>
        <end position="27"/>
    </location>
</feature>
<evidence type="ECO:0000256" key="15">
    <source>
        <dbReference type="ARBA" id="ARBA00023273"/>
    </source>
</evidence>
<evidence type="ECO:0000256" key="38">
    <source>
        <dbReference type="PIRSR" id="PIRSR000865-1"/>
    </source>
</evidence>
<sequence length="471" mass="52471">MLWLIIVAFTLGNTVKAAEVCFDKLGCFTDDVPWGGTKQRPIKKLPWFPENINTRFLLWTRQNPAAFQEITAINPSTIKSSNFDPTHKTRFIIHGYIDKGEESWLSDMCKAMFEVEDVNCICVDWVRGSRTLYDQAVNNARVVGAEMAYLIDVLEKDFNYTRSEVHIIGHSLGGHAAGETGRRIPGIGRITGLDPAKPFFKNTPIEVRLDISDAVFVDVIHSNGAPLIPYLGFGLFEPVGHLDFYPNGGELMPGCDKNIISTIIDVNGIWEGTRNFAACNHLRSYKYYTESITTRNGFVGIPCTNYDDFTAGSCSSCPTEGCPTMGHFADTYFFGNGTTEPKFFLNTGAAPSFARWRYKVSVQITCTREIRGFFKIALYGSKVNSRQYQIAKALLQSGKTFTADIDLENDIGEIIKVKFLWNNLFPNLFGPKIGAETVTILRIYDQQTFKFCGTGGVGEDVLQTVLPCSNA</sequence>
<evidence type="ECO:0000256" key="22">
    <source>
        <dbReference type="ARBA" id="ARBA00047270"/>
    </source>
</evidence>
<dbReference type="GO" id="GO:0043005">
    <property type="term" value="C:neuron projection"/>
    <property type="evidence" value="ECO:0007669"/>
    <property type="project" value="UniProtKB-SubCell"/>
</dbReference>
<feature type="domain" description="PLAT" evidence="43">
    <location>
        <begin position="356"/>
        <end position="468"/>
    </location>
</feature>
<keyword evidence="12" id="KW-0472">Membrane</keyword>
<feature type="binding site" evidence="39">
    <location>
        <position position="208"/>
    </location>
    <ligand>
        <name>Ca(2+)</name>
        <dbReference type="ChEBI" id="CHEBI:29108"/>
    </ligand>
</feature>
<dbReference type="PRINTS" id="PR00823">
    <property type="entry name" value="PANCLIPASE"/>
</dbReference>
<evidence type="ECO:0000256" key="2">
    <source>
        <dbReference type="ARBA" id="ARBA00004613"/>
    </source>
</evidence>
<feature type="binding site" evidence="39">
    <location>
        <position position="210"/>
    </location>
    <ligand>
        <name>Ca(2+)</name>
        <dbReference type="ChEBI" id="CHEBI:29108"/>
    </ligand>
</feature>
<dbReference type="EMBL" id="BFAA01001850">
    <property type="protein sequence ID" value="GCB70786.1"/>
    <property type="molecule type" value="Genomic_DNA"/>
</dbReference>
<dbReference type="GO" id="GO:0047714">
    <property type="term" value="F:galactolipase activity"/>
    <property type="evidence" value="ECO:0007669"/>
    <property type="project" value="UniProtKB-EC"/>
</dbReference>
<evidence type="ECO:0000256" key="4">
    <source>
        <dbReference type="ARBA" id="ARBA00005189"/>
    </source>
</evidence>
<evidence type="ECO:0000256" key="12">
    <source>
        <dbReference type="ARBA" id="ARBA00023136"/>
    </source>
</evidence>
<comment type="catalytic activity">
    <reaction evidence="22">
        <text>(9Z-octadecenoyl)-glycerol + H2O = glycerol + (9Z)-octadecenoate + H(+)</text>
        <dbReference type="Rhea" id="RHEA:39955"/>
        <dbReference type="ChEBI" id="CHEBI:15377"/>
        <dbReference type="ChEBI" id="CHEBI:15378"/>
        <dbReference type="ChEBI" id="CHEBI:17754"/>
        <dbReference type="ChEBI" id="CHEBI:30823"/>
        <dbReference type="ChEBI" id="CHEBI:75937"/>
    </reaction>
    <physiologicalReaction direction="left-to-right" evidence="22">
        <dbReference type="Rhea" id="RHEA:39956"/>
    </physiologicalReaction>
</comment>
<dbReference type="PANTHER" id="PTHR11610:SF165">
    <property type="entry name" value="PANCREATIC LIPASE-RELATED PROTEIN 2"/>
    <property type="match status" value="1"/>
</dbReference>
<evidence type="ECO:0000256" key="13">
    <source>
        <dbReference type="ARBA" id="ARBA00023157"/>
    </source>
</evidence>
<evidence type="ECO:0000256" key="10">
    <source>
        <dbReference type="ARBA" id="ARBA00022963"/>
    </source>
</evidence>
<feature type="signal peptide" evidence="42">
    <location>
        <begin position="1"/>
        <end position="17"/>
    </location>
</feature>
<dbReference type="GO" id="GO:0005615">
    <property type="term" value="C:extracellular space"/>
    <property type="evidence" value="ECO:0007669"/>
    <property type="project" value="TreeGrafter"/>
</dbReference>
<comment type="catalytic activity">
    <reaction evidence="20">
        <text>a 1,2-diacyl-3-O-(beta-D-galactosyl)-sn-glycerol + 2 H2O = 3-beta-D-galactosyl-sn-glycerol + 2 a fatty acid + 2 H(+)</text>
        <dbReference type="Rhea" id="RHEA:13189"/>
        <dbReference type="ChEBI" id="CHEBI:15377"/>
        <dbReference type="ChEBI" id="CHEBI:15378"/>
        <dbReference type="ChEBI" id="CHEBI:15754"/>
        <dbReference type="ChEBI" id="CHEBI:17615"/>
        <dbReference type="ChEBI" id="CHEBI:28868"/>
        <dbReference type="EC" id="3.1.1.26"/>
    </reaction>
    <physiologicalReaction direction="left-to-right" evidence="20">
        <dbReference type="Rhea" id="RHEA:13190"/>
    </physiologicalReaction>
</comment>
<comment type="catalytic activity">
    <reaction evidence="36">
        <text>long chain 1,2-diacyl-3-O-[alpha-D-galactosyl-(1-&gt;6)-beta-D-galactosyl]-sn-glycerol + H2O = long chain acyl-3-O-[alpha-D-galactosyl-(1-&gt;6)-beta-D-galactosyl]-sn-glycerol + a fatty acid + H(+)</text>
        <dbReference type="Rhea" id="RHEA:48708"/>
        <dbReference type="ChEBI" id="CHEBI:15377"/>
        <dbReference type="ChEBI" id="CHEBI:15378"/>
        <dbReference type="ChEBI" id="CHEBI:28868"/>
        <dbReference type="ChEBI" id="CHEBI:90463"/>
        <dbReference type="ChEBI" id="CHEBI:90774"/>
    </reaction>
    <physiologicalReaction direction="left-to-right" evidence="36">
        <dbReference type="Rhea" id="RHEA:48709"/>
    </physiologicalReaction>
</comment>
<dbReference type="GO" id="GO:0004465">
    <property type="term" value="F:lipoprotein lipase activity"/>
    <property type="evidence" value="ECO:0007669"/>
    <property type="project" value="TreeGrafter"/>
</dbReference>
<dbReference type="SUPFAM" id="SSF49723">
    <property type="entry name" value="Lipase/lipooxygenase domain (PLAT/LH2 domain)"/>
    <property type="match status" value="1"/>
</dbReference>
<evidence type="ECO:0000256" key="21">
    <source>
        <dbReference type="ARBA" id="ARBA00036575"/>
    </source>
</evidence>
<dbReference type="FunFam" id="3.40.50.1820:FF:000033">
    <property type="entry name" value="Pancreatic triacylglycerol lipase"/>
    <property type="match status" value="1"/>
</dbReference>
<dbReference type="InterPro" id="IPR036392">
    <property type="entry name" value="PLAT/LH2_dom_sf"/>
</dbReference>
<dbReference type="STRING" id="75743.A0A401PCD4"/>
<evidence type="ECO:0000256" key="1">
    <source>
        <dbReference type="ARBA" id="ARBA00004487"/>
    </source>
</evidence>
<evidence type="ECO:0000256" key="26">
    <source>
        <dbReference type="ARBA" id="ARBA00047741"/>
    </source>
</evidence>
<dbReference type="Gene3D" id="2.60.60.20">
    <property type="entry name" value="PLAT/LH2 domain"/>
    <property type="match status" value="1"/>
</dbReference>
<evidence type="ECO:0000256" key="37">
    <source>
        <dbReference type="ARBA" id="ARBA00049420"/>
    </source>
</evidence>
<keyword evidence="42" id="KW-0732">Signal</keyword>
<evidence type="ECO:0000256" key="25">
    <source>
        <dbReference type="ARBA" id="ARBA00047618"/>
    </source>
</evidence>
<keyword evidence="8" id="KW-0378">Hydrolase</keyword>
<dbReference type="SUPFAM" id="SSF53474">
    <property type="entry name" value="alpha/beta-Hydrolases"/>
    <property type="match status" value="1"/>
</dbReference>
<evidence type="ECO:0000256" key="32">
    <source>
        <dbReference type="ARBA" id="ARBA00048546"/>
    </source>
</evidence>
<keyword evidence="14" id="KW-0325">Glycoprotein</keyword>
<keyword evidence="9 39" id="KW-0106">Calcium</keyword>
<dbReference type="OrthoDB" id="199913at2759"/>
<evidence type="ECO:0000256" key="29">
    <source>
        <dbReference type="ARBA" id="ARBA00048268"/>
    </source>
</evidence>
<comment type="catalytic activity">
    <reaction evidence="30">
        <text>1,2,3-tributanoylglycerol + H2O = dibutanoylglycerol + butanoate + H(+)</text>
        <dbReference type="Rhea" id="RHEA:40475"/>
        <dbReference type="ChEBI" id="CHEBI:15377"/>
        <dbReference type="ChEBI" id="CHEBI:15378"/>
        <dbReference type="ChEBI" id="CHEBI:17968"/>
        <dbReference type="ChEBI" id="CHEBI:35020"/>
        <dbReference type="ChEBI" id="CHEBI:76478"/>
    </reaction>
    <physiologicalReaction direction="left-to-right" evidence="30">
        <dbReference type="Rhea" id="RHEA:40476"/>
    </physiologicalReaction>
</comment>
<comment type="catalytic activity">
    <reaction evidence="25">
        <text>1,2-didecanoylglycerol + H2O = decanoylglycerol + decanoate + H(+)</text>
        <dbReference type="Rhea" id="RHEA:48596"/>
        <dbReference type="ChEBI" id="CHEBI:11152"/>
        <dbReference type="ChEBI" id="CHEBI:15377"/>
        <dbReference type="ChEBI" id="CHEBI:15378"/>
        <dbReference type="ChEBI" id="CHEBI:27689"/>
        <dbReference type="ChEBI" id="CHEBI:90605"/>
    </reaction>
    <physiologicalReaction direction="left-to-right" evidence="25">
        <dbReference type="Rhea" id="RHEA:48597"/>
    </physiologicalReaction>
</comment>
<evidence type="ECO:0000256" key="20">
    <source>
        <dbReference type="ARBA" id="ARBA00036503"/>
    </source>
</evidence>
<dbReference type="InterPro" id="IPR029058">
    <property type="entry name" value="AB_hydrolase_fold"/>
</dbReference>
<comment type="pathway">
    <text evidence="3">Glycerolipid metabolism; triacylglycerol degradation.</text>
</comment>
<comment type="catalytic activity">
    <reaction evidence="34">
        <text>a 1,2-diacyl-sn-glycero-3-phosphocholine + H2O = a monoacyl-sn-glycero-3-phosphocholine + a fatty acid + H(+)</text>
        <dbReference type="Rhea" id="RHEA:44664"/>
        <dbReference type="ChEBI" id="CHEBI:15377"/>
        <dbReference type="ChEBI" id="CHEBI:15378"/>
        <dbReference type="ChEBI" id="CHEBI:28868"/>
        <dbReference type="ChEBI" id="CHEBI:57643"/>
        <dbReference type="ChEBI" id="CHEBI:84465"/>
    </reaction>
    <physiologicalReaction direction="left-to-right" evidence="34">
        <dbReference type="Rhea" id="RHEA:44665"/>
    </physiologicalReaction>
</comment>
<dbReference type="EC" id="3.1.1.3" evidence="42"/>
<dbReference type="InterPro" id="IPR013818">
    <property type="entry name" value="Lipase"/>
</dbReference>
<evidence type="ECO:0000256" key="34">
    <source>
        <dbReference type="ARBA" id="ARBA00049154"/>
    </source>
</evidence>
<evidence type="ECO:0000256" key="30">
    <source>
        <dbReference type="ARBA" id="ARBA00048377"/>
    </source>
</evidence>
<comment type="catalytic activity">
    <reaction evidence="32">
        <text>long chain 1,2-diacyl-3-O-beta-D-galactosyl-sn-glycerol + H2O = long chain acyl-3-O-beta-D-galactosyl-sn-glycerol + a fatty acid + H(+)</text>
        <dbReference type="Rhea" id="RHEA:48700"/>
        <dbReference type="ChEBI" id="CHEBI:15377"/>
        <dbReference type="ChEBI" id="CHEBI:15378"/>
        <dbReference type="ChEBI" id="CHEBI:28868"/>
        <dbReference type="ChEBI" id="CHEBI:90477"/>
        <dbReference type="ChEBI" id="CHEBI:90770"/>
    </reaction>
    <physiologicalReaction direction="left-to-right" evidence="32">
        <dbReference type="Rhea" id="RHEA:48701"/>
    </physiologicalReaction>
</comment>
<keyword evidence="6 42" id="KW-0964">Secreted</keyword>
<comment type="catalytic activity">
    <reaction evidence="35">
        <text>1,2,3-trioctanoylglycerol + H2O = dioctanoylglycerol + octanoate + H(+)</text>
        <dbReference type="Rhea" id="RHEA:47864"/>
        <dbReference type="ChEBI" id="CHEBI:15377"/>
        <dbReference type="ChEBI" id="CHEBI:15378"/>
        <dbReference type="ChEBI" id="CHEBI:25646"/>
        <dbReference type="ChEBI" id="CHEBI:76978"/>
        <dbReference type="ChEBI" id="CHEBI:88066"/>
    </reaction>
    <physiologicalReaction direction="left-to-right" evidence="35">
        <dbReference type="Rhea" id="RHEA:47865"/>
    </physiologicalReaction>
</comment>
<evidence type="ECO:0000256" key="5">
    <source>
        <dbReference type="ARBA" id="ARBA00010701"/>
    </source>
</evidence>
<keyword evidence="13 40" id="KW-1015">Disulfide bond</keyword>
<dbReference type="Gene3D" id="3.40.50.1820">
    <property type="entry name" value="alpha/beta hydrolase"/>
    <property type="match status" value="1"/>
</dbReference>
<dbReference type="InterPro" id="IPR033906">
    <property type="entry name" value="Lipase_N"/>
</dbReference>
<comment type="catalytic activity">
    <reaction evidence="23">
        <text>1,2-didodecanoyl-3-O-[alpha-D-galactosyl-(1-&gt;6)-beta-D-galactosyl]-sn-glycerol + H2O = dodecanoyl-3-O-[alpha-D-galactosyl-(1-&gt;6)-beta-D-galactosyl]-sn-glycerol + dodecanoate + H(+)</text>
        <dbReference type="Rhea" id="RHEA:48516"/>
        <dbReference type="ChEBI" id="CHEBI:15377"/>
        <dbReference type="ChEBI" id="CHEBI:15378"/>
        <dbReference type="ChEBI" id="CHEBI:18262"/>
        <dbReference type="ChEBI" id="CHEBI:90337"/>
        <dbReference type="ChEBI" id="CHEBI:90359"/>
    </reaction>
    <physiologicalReaction direction="left-to-right" evidence="23">
        <dbReference type="Rhea" id="RHEA:48517"/>
    </physiologicalReaction>
</comment>
<feature type="disulfide bond" evidence="40">
    <location>
        <begin position="317"/>
        <end position="322"/>
    </location>
</feature>
<evidence type="ECO:0000256" key="35">
    <source>
        <dbReference type="ARBA" id="ARBA00049290"/>
    </source>
</evidence>
<keyword evidence="11 42" id="KW-0443">Lipid metabolism</keyword>
<keyword evidence="45" id="KW-1185">Reference proteome</keyword>
<comment type="catalytic activity">
    <reaction evidence="17">
        <text>a triacylglycerol + H2O = a diacylglycerol + a fatty acid + H(+)</text>
        <dbReference type="Rhea" id="RHEA:12044"/>
        <dbReference type="ChEBI" id="CHEBI:15377"/>
        <dbReference type="ChEBI" id="CHEBI:15378"/>
        <dbReference type="ChEBI" id="CHEBI:17855"/>
        <dbReference type="ChEBI" id="CHEBI:18035"/>
        <dbReference type="ChEBI" id="CHEBI:28868"/>
        <dbReference type="EC" id="3.1.1.3"/>
    </reaction>
    <physiologicalReaction direction="left-to-right" evidence="17">
        <dbReference type="Rhea" id="RHEA:12045"/>
    </physiologicalReaction>
</comment>
<comment type="similarity">
    <text evidence="5 41">Belongs to the AB hydrolase superfamily. Lipase family.</text>
</comment>
<comment type="catalytic activity">
    <reaction evidence="26">
        <text>di-(9Z)-octadecenoylglycerol + H2O = (9Z-octadecenoyl)-glycerol + (9Z)-octadecenoate + H(+)</text>
        <dbReference type="Rhea" id="RHEA:47868"/>
        <dbReference type="ChEBI" id="CHEBI:15377"/>
        <dbReference type="ChEBI" id="CHEBI:15378"/>
        <dbReference type="ChEBI" id="CHEBI:30823"/>
        <dbReference type="ChEBI" id="CHEBI:75937"/>
        <dbReference type="ChEBI" id="CHEBI:75945"/>
    </reaction>
    <physiologicalReaction direction="left-to-right" evidence="26">
        <dbReference type="Rhea" id="RHEA:47869"/>
    </physiologicalReaction>
</comment>